<evidence type="ECO:0000256" key="1">
    <source>
        <dbReference type="SAM" id="SignalP"/>
    </source>
</evidence>
<dbReference type="Proteomes" id="UP000032160">
    <property type="component" value="Chromosome I"/>
</dbReference>
<protein>
    <submittedName>
        <fullName evidence="2">Uncharacterized protein</fullName>
    </submittedName>
</protein>
<proteinExistence type="predicted"/>
<dbReference type="STRING" id="1458461.BN1012_Phect3206"/>
<evidence type="ECO:0000313" key="3">
    <source>
        <dbReference type="Proteomes" id="UP000032160"/>
    </source>
</evidence>
<name>X5MBB9_9HYPH</name>
<dbReference type="EMBL" id="HG966617">
    <property type="protein sequence ID" value="CDO61418.1"/>
    <property type="molecule type" value="Genomic_DNA"/>
</dbReference>
<sequence length="114" mass="12280">MRKLALLVVAALFISGPALAGIEKIKALHDDHERPRPLIKAPVTTLDAPGEIFAVIGGDYGFVLFDAGGAELATFDDSQDAVGFAINPGRYKVIPNIEGDVHHHQFIEVLIKTH</sequence>
<dbReference type="HOGENOM" id="CLU_2116561_0_0_5"/>
<keyword evidence="3" id="KW-1185">Reference proteome</keyword>
<dbReference type="RefSeq" id="WP_043949215.1">
    <property type="nucleotide sequence ID" value="NZ_HG966617.1"/>
</dbReference>
<accession>X5MBB9</accession>
<dbReference type="KEGG" id="pect:BN1012_Phect3206"/>
<dbReference type="AlphaFoldDB" id="X5MBB9"/>
<evidence type="ECO:0000313" key="2">
    <source>
        <dbReference type="EMBL" id="CDO61418.1"/>
    </source>
</evidence>
<feature type="signal peptide" evidence="1">
    <location>
        <begin position="1"/>
        <end position="20"/>
    </location>
</feature>
<dbReference type="OrthoDB" id="9852553at2"/>
<gene>
    <name evidence="2" type="ORF">BN1012_Phect3206</name>
</gene>
<organism evidence="2 3">
    <name type="scientific">Candidatus Phaeomarinibacter ectocarpi</name>
    <dbReference type="NCBI Taxonomy" id="1458461"/>
    <lineage>
        <taxon>Bacteria</taxon>
        <taxon>Pseudomonadati</taxon>
        <taxon>Pseudomonadota</taxon>
        <taxon>Alphaproteobacteria</taxon>
        <taxon>Hyphomicrobiales</taxon>
        <taxon>Parvibaculaceae</taxon>
        <taxon>Candidatus Phaeomarinibacter</taxon>
    </lineage>
</organism>
<keyword evidence="1" id="KW-0732">Signal</keyword>
<reference evidence="2 3" key="1">
    <citation type="journal article" date="2014" name="Front. Genet.">
        <title>Genome and metabolic network of "Candidatus Phaeomarinobacter ectocarpi" Ec32, a new candidate genus of Alphaproteobacteria frequently associated with brown algae.</title>
        <authorList>
            <person name="Dittami S.M."/>
            <person name="Barbeyron T."/>
            <person name="Boyen C."/>
            <person name="Cambefort J."/>
            <person name="Collet G."/>
            <person name="Delage L."/>
            <person name="Gobet A."/>
            <person name="Groisillier A."/>
            <person name="Leblanc C."/>
            <person name="Michel G."/>
            <person name="Scornet D."/>
            <person name="Siegel A."/>
            <person name="Tapia J.E."/>
            <person name="Tonon T."/>
        </authorList>
    </citation>
    <scope>NUCLEOTIDE SEQUENCE [LARGE SCALE GENOMIC DNA]</scope>
    <source>
        <strain evidence="2 3">Ec32</strain>
    </source>
</reference>
<feature type="chain" id="PRO_5004959456" evidence="1">
    <location>
        <begin position="21"/>
        <end position="114"/>
    </location>
</feature>